<keyword evidence="10" id="KW-1185">Reference proteome</keyword>
<keyword evidence="3" id="KW-0479">Metal-binding</keyword>
<dbReference type="EMBL" id="JABAIL010000003">
    <property type="protein sequence ID" value="NLR91705.1"/>
    <property type="molecule type" value="Genomic_DNA"/>
</dbReference>
<evidence type="ECO:0000256" key="2">
    <source>
        <dbReference type="ARBA" id="ARBA00008779"/>
    </source>
</evidence>
<evidence type="ECO:0000256" key="1">
    <source>
        <dbReference type="ARBA" id="ARBA00001913"/>
    </source>
</evidence>
<comment type="similarity">
    <text evidence="2">Belongs to the sulfatase family.</text>
</comment>
<dbReference type="GO" id="GO:0046872">
    <property type="term" value="F:metal ion binding"/>
    <property type="evidence" value="ECO:0007669"/>
    <property type="project" value="UniProtKB-KW"/>
</dbReference>
<dbReference type="CDD" id="cd16030">
    <property type="entry name" value="iduronate-2-sulfatase"/>
    <property type="match status" value="1"/>
</dbReference>
<dbReference type="GO" id="GO:0005737">
    <property type="term" value="C:cytoplasm"/>
    <property type="evidence" value="ECO:0007669"/>
    <property type="project" value="TreeGrafter"/>
</dbReference>
<evidence type="ECO:0000259" key="8">
    <source>
        <dbReference type="Pfam" id="PF00884"/>
    </source>
</evidence>
<keyword evidence="4 7" id="KW-0732">Signal</keyword>
<evidence type="ECO:0000256" key="6">
    <source>
        <dbReference type="ARBA" id="ARBA00022837"/>
    </source>
</evidence>
<evidence type="ECO:0000256" key="3">
    <source>
        <dbReference type="ARBA" id="ARBA00022723"/>
    </source>
</evidence>
<dbReference type="InterPro" id="IPR000917">
    <property type="entry name" value="Sulfatase_N"/>
</dbReference>
<evidence type="ECO:0000256" key="7">
    <source>
        <dbReference type="SAM" id="SignalP"/>
    </source>
</evidence>
<gene>
    <name evidence="9" type="ORF">HGP29_10835</name>
</gene>
<reference evidence="9 10" key="1">
    <citation type="submission" date="2020-04" db="EMBL/GenBank/DDBJ databases">
        <title>Flammeovirga sp. SR4, a novel species isolated from seawater.</title>
        <authorList>
            <person name="Wang X."/>
        </authorList>
    </citation>
    <scope>NUCLEOTIDE SEQUENCE [LARGE SCALE GENOMIC DNA]</scope>
    <source>
        <strain evidence="9 10">SR4</strain>
    </source>
</reference>
<evidence type="ECO:0000256" key="5">
    <source>
        <dbReference type="ARBA" id="ARBA00022801"/>
    </source>
</evidence>
<name>A0A7X8SK86_9BACT</name>
<comment type="cofactor">
    <cofactor evidence="1">
        <name>Ca(2+)</name>
        <dbReference type="ChEBI" id="CHEBI:29108"/>
    </cofactor>
</comment>
<dbReference type="Proteomes" id="UP000585050">
    <property type="component" value="Unassembled WGS sequence"/>
</dbReference>
<comment type="caution">
    <text evidence="9">The sequence shown here is derived from an EMBL/GenBank/DDBJ whole genome shotgun (WGS) entry which is preliminary data.</text>
</comment>
<sequence length="544" mass="61945">MKTMKLTKIFCLLVLSISSSVLAQKQEKKNILFIIVDDLRPELNCYGNDYMVTPNIDKLAEGGVLFENAYVNQAVCSASRASFLTGVRPDVTGVDYPYSKYFVEEFLSTHKTISSYFYSKGYYTRNIGKVHHGKYDRPLTEKRFSSKLNKYADPENASFKKNQKTKSKLKGPAVEAIDVEDESYQDGEAVVEAMATLDRATTSGKPFCISVGFYKPHLPFNAPKKYWDLYKREAIPLAPNRSLPENTQEELKELTTTHYSLSKYVGEKYQEGVMYSDARSKELRHGYFACVSFIDAQIGKLYKKLEEMDVLNNTTIVLIGDHGWHLGDQGMWGKTTNFENATRIPMIIMDPDLKKTGVKTKALVEAVDIYPTLIDLSGVEEEIPTYLEGTSMKPVLDNPKKQWKKAVFSQFPRGTLASIEGYSIRTDQFRYTEWWDNENKKFIGAELYDHKIGDIEDRNVVADDKYKKNVEELSIALKKGWKAALPKGVVNTSDNPLAPRSVPVGSESKGRLKQWEKYIKKKEAKGEEPIYYLKPAIYENQKAQ</sequence>
<dbReference type="GO" id="GO:0004423">
    <property type="term" value="F:iduronate-2-sulfatase activity"/>
    <property type="evidence" value="ECO:0007669"/>
    <property type="project" value="InterPro"/>
</dbReference>
<feature type="domain" description="Sulfatase N-terminal" evidence="8">
    <location>
        <begin position="29"/>
        <end position="379"/>
    </location>
</feature>
<dbReference type="PANTHER" id="PTHR45953:SF1">
    <property type="entry name" value="IDURONATE 2-SULFATASE"/>
    <property type="match status" value="1"/>
</dbReference>
<evidence type="ECO:0000256" key="4">
    <source>
        <dbReference type="ARBA" id="ARBA00022729"/>
    </source>
</evidence>
<dbReference type="PANTHER" id="PTHR45953">
    <property type="entry name" value="IDURONATE 2-SULFATASE"/>
    <property type="match status" value="1"/>
</dbReference>
<feature type="chain" id="PRO_5030838344" evidence="7">
    <location>
        <begin position="24"/>
        <end position="544"/>
    </location>
</feature>
<dbReference type="InterPro" id="IPR035874">
    <property type="entry name" value="IDS"/>
</dbReference>
<evidence type="ECO:0000313" key="10">
    <source>
        <dbReference type="Proteomes" id="UP000585050"/>
    </source>
</evidence>
<dbReference type="Gene3D" id="3.40.720.10">
    <property type="entry name" value="Alkaline Phosphatase, subunit A"/>
    <property type="match status" value="1"/>
</dbReference>
<protein>
    <submittedName>
        <fullName evidence="9">Sulfatase</fullName>
    </submittedName>
</protein>
<accession>A0A7X8SK86</accession>
<feature type="signal peptide" evidence="7">
    <location>
        <begin position="1"/>
        <end position="23"/>
    </location>
</feature>
<dbReference type="InterPro" id="IPR017850">
    <property type="entry name" value="Alkaline_phosphatase_core_sf"/>
</dbReference>
<dbReference type="Pfam" id="PF00884">
    <property type="entry name" value="Sulfatase"/>
    <property type="match status" value="1"/>
</dbReference>
<keyword evidence="6" id="KW-0106">Calcium</keyword>
<dbReference type="SUPFAM" id="SSF53649">
    <property type="entry name" value="Alkaline phosphatase-like"/>
    <property type="match status" value="1"/>
</dbReference>
<evidence type="ECO:0000313" key="9">
    <source>
        <dbReference type="EMBL" id="NLR91705.1"/>
    </source>
</evidence>
<organism evidence="9 10">
    <name type="scientific">Flammeovirga agarivorans</name>
    <dbReference type="NCBI Taxonomy" id="2726742"/>
    <lineage>
        <taxon>Bacteria</taxon>
        <taxon>Pseudomonadati</taxon>
        <taxon>Bacteroidota</taxon>
        <taxon>Cytophagia</taxon>
        <taxon>Cytophagales</taxon>
        <taxon>Flammeovirgaceae</taxon>
        <taxon>Flammeovirga</taxon>
    </lineage>
</organism>
<proteinExistence type="inferred from homology"/>
<keyword evidence="5" id="KW-0378">Hydrolase</keyword>
<dbReference type="AlphaFoldDB" id="A0A7X8SK86"/>